<reference evidence="4" key="1">
    <citation type="submission" date="2013-04" db="EMBL/GenBank/DDBJ databases">
        <title>Thioclava sp. 13D2W-2 Genome Sequencing.</title>
        <authorList>
            <person name="Lai Q."/>
            <person name="Li G."/>
            <person name="Shao Z."/>
        </authorList>
    </citation>
    <scope>NUCLEOTIDE SEQUENCE [LARGE SCALE GENOMIC DNA]</scope>
    <source>
        <strain evidence="4">13D2W-2</strain>
    </source>
</reference>
<dbReference type="PROSITE" id="PS50994">
    <property type="entry name" value="INTEGRASE"/>
    <property type="match status" value="1"/>
</dbReference>
<dbReference type="GO" id="GO:0003676">
    <property type="term" value="F:nucleic acid binding"/>
    <property type="evidence" value="ECO:0007669"/>
    <property type="project" value="InterPro"/>
</dbReference>
<dbReference type="EMBL" id="AQRC01000011">
    <property type="protein sequence ID" value="KFE34268.1"/>
    <property type="molecule type" value="Genomic_DNA"/>
</dbReference>
<dbReference type="Pfam" id="PF09299">
    <property type="entry name" value="Mu-transpos_C"/>
    <property type="match status" value="1"/>
</dbReference>
<feature type="domain" description="Integrase catalytic" evidence="2">
    <location>
        <begin position="1"/>
        <end position="136"/>
    </location>
</feature>
<comment type="caution">
    <text evidence="3">The sequence shown here is derived from an EMBL/GenBank/DDBJ whole genome shotgun (WGS) entry which is preliminary data.</text>
</comment>
<proteinExistence type="predicted"/>
<dbReference type="SUPFAM" id="SSF53098">
    <property type="entry name" value="Ribonuclease H-like"/>
    <property type="match status" value="1"/>
</dbReference>
<dbReference type="GO" id="GO:0015074">
    <property type="term" value="P:DNA integration"/>
    <property type="evidence" value="ECO:0007669"/>
    <property type="project" value="InterPro"/>
</dbReference>
<feature type="compositionally biased region" description="Basic and acidic residues" evidence="1">
    <location>
        <begin position="277"/>
        <end position="286"/>
    </location>
</feature>
<dbReference type="InterPro" id="IPR015378">
    <property type="entry name" value="Transposase-like_Mu_C"/>
</dbReference>
<dbReference type="Gene3D" id="3.30.420.10">
    <property type="entry name" value="Ribonuclease H-like superfamily/Ribonuclease H"/>
    <property type="match status" value="1"/>
</dbReference>
<organism evidence="3 4">
    <name type="scientific">Thioclava atlantica</name>
    <dbReference type="NCBI Taxonomy" id="1317124"/>
    <lineage>
        <taxon>Bacteria</taxon>
        <taxon>Pseudomonadati</taxon>
        <taxon>Pseudomonadota</taxon>
        <taxon>Alphaproteobacteria</taxon>
        <taxon>Rhodobacterales</taxon>
        <taxon>Paracoccaceae</taxon>
        <taxon>Thioclava</taxon>
    </lineage>
</organism>
<name>A0A085TU71_9RHOB</name>
<dbReference type="Proteomes" id="UP000028607">
    <property type="component" value="Unassembled WGS sequence"/>
</dbReference>
<feature type="compositionally biased region" description="Basic and acidic residues" evidence="1">
    <location>
        <begin position="300"/>
        <end position="314"/>
    </location>
</feature>
<gene>
    <name evidence="3" type="ORF">DW2_13350</name>
</gene>
<protein>
    <submittedName>
        <fullName evidence="3">Transposase-related protein</fullName>
    </submittedName>
</protein>
<dbReference type="InterPro" id="IPR036397">
    <property type="entry name" value="RNaseH_sf"/>
</dbReference>
<dbReference type="InterPro" id="IPR012337">
    <property type="entry name" value="RNaseH-like_sf"/>
</dbReference>
<reference evidence="3 4" key="2">
    <citation type="journal article" date="2015" name="Antonie Van Leeuwenhoek">
        <title>Thioclava indica sp. nov., isolated from surface seawater of the Indian Ocean.</title>
        <authorList>
            <person name="Liu Y."/>
            <person name="Lai Q."/>
            <person name="Du J."/>
            <person name="Xu H."/>
            <person name="Jiang L."/>
            <person name="Shao Z."/>
        </authorList>
    </citation>
    <scope>NUCLEOTIDE SEQUENCE [LARGE SCALE GENOMIC DNA]</scope>
    <source>
        <strain evidence="3 4">13D2W-2</strain>
    </source>
</reference>
<dbReference type="InterPro" id="IPR001584">
    <property type="entry name" value="Integrase_cat-core"/>
</dbReference>
<dbReference type="AlphaFoldDB" id="A0A085TU71"/>
<evidence type="ECO:0000259" key="2">
    <source>
        <dbReference type="PROSITE" id="PS50994"/>
    </source>
</evidence>
<dbReference type="eggNOG" id="COG2801">
    <property type="taxonomic scope" value="Bacteria"/>
</dbReference>
<dbReference type="STRING" id="1317124.DW2_13350"/>
<sequence>MCCKIDWLAERSIDHAWPMHGRPKQIVVDSAKEFQSSTFSRGCADYGISIRMRNKGTVHRGGVVERLLGKVNTALRALPGKTGRSIADRGDYASEARARLSFADLERCIALAIIDHNLSQNARKLTVPEKEWEDRFQPKDQPIDAPVDVLLNFLPRKTRKISPQGITLFAIDYFEPWLGPLVARRDRLEPLDLCYDPRDISHVYVKDPDTHAWRPVRRRDGLAEPITLWQHQADRQRRREIQRRPVQEASAIRREIAATVAAAKTPKSRLKEMTRARHATEAKKPYADFAAPSASAQAKLDPDRPRRVFPVEDW</sequence>
<accession>A0A085TU71</accession>
<evidence type="ECO:0000313" key="3">
    <source>
        <dbReference type="EMBL" id="KFE34268.1"/>
    </source>
</evidence>
<evidence type="ECO:0000313" key="4">
    <source>
        <dbReference type="Proteomes" id="UP000028607"/>
    </source>
</evidence>
<feature type="region of interest" description="Disordered" evidence="1">
    <location>
        <begin position="277"/>
        <end position="314"/>
    </location>
</feature>
<feature type="compositionally biased region" description="Low complexity" evidence="1">
    <location>
        <begin position="287"/>
        <end position="298"/>
    </location>
</feature>
<evidence type="ECO:0000256" key="1">
    <source>
        <dbReference type="SAM" id="MobiDB-lite"/>
    </source>
</evidence>
<keyword evidence="4" id="KW-1185">Reference proteome</keyword>
<dbReference type="PATRIC" id="fig|1317124.6.peg.2703"/>